<feature type="binding site" evidence="11">
    <location>
        <begin position="141"/>
        <end position="149"/>
    </location>
    <ligand>
        <name>5-phospho-alpha-D-ribose 1-diphosphate</name>
        <dbReference type="ChEBI" id="CHEBI:58017"/>
    </ligand>
</feature>
<keyword evidence="8 11" id="KW-0460">Magnesium</keyword>
<evidence type="ECO:0000256" key="2">
    <source>
        <dbReference type="ARBA" id="ARBA00009516"/>
    </source>
</evidence>
<feature type="binding site" evidence="11">
    <location>
        <begin position="209"/>
        <end position="211"/>
    </location>
    <ligand>
        <name>uracil</name>
        <dbReference type="ChEBI" id="CHEBI:17568"/>
    </ligand>
</feature>
<dbReference type="InterPro" id="IPR005765">
    <property type="entry name" value="UPRT"/>
</dbReference>
<dbReference type="HAMAP" id="MF_01218_B">
    <property type="entry name" value="Upp_B"/>
    <property type="match status" value="1"/>
</dbReference>
<evidence type="ECO:0000256" key="11">
    <source>
        <dbReference type="HAMAP-Rule" id="MF_01218"/>
    </source>
</evidence>
<keyword evidence="6 11" id="KW-0808">Transferase</keyword>
<comment type="function">
    <text evidence="11">Catalyzes the conversion of uracil and 5-phospho-alpha-D-ribose 1-diphosphate (PRPP) to UMP and diphosphate.</text>
</comment>
<feature type="binding site" evidence="11">
    <location>
        <position position="204"/>
    </location>
    <ligand>
        <name>uracil</name>
        <dbReference type="ChEBI" id="CHEBI:17568"/>
    </ligand>
</feature>
<protein>
    <recommendedName>
        <fullName evidence="3 11">Uracil phosphoribosyltransferase</fullName>
        <ecNumber evidence="3 11">2.4.2.9</ecNumber>
    </recommendedName>
    <alternativeName>
        <fullName evidence="10 11">UMP pyrophosphorylase</fullName>
    </alternativeName>
    <alternativeName>
        <fullName evidence="11">UPRTase</fullName>
    </alternativeName>
</protein>
<reference evidence="13 14" key="1">
    <citation type="journal article" date="2020" name="Microorganisms">
        <title>Description of Komagataeibacter melaceti sp. nov. and Komagataeibacter melomenusus sp. nov. Isolated from Apple Cider Vinegar.</title>
        <authorList>
            <person name="Maric L."/>
            <person name="Cleenwerck I."/>
            <person name="Accetto T."/>
            <person name="Vandamme P."/>
            <person name="Trcek J."/>
        </authorList>
    </citation>
    <scope>NUCLEOTIDE SEQUENCE [LARGE SCALE GENOMIC DNA]</scope>
    <source>
        <strain evidence="13 14">AV436</strain>
    </source>
</reference>
<evidence type="ECO:0000256" key="4">
    <source>
        <dbReference type="ARBA" id="ARBA00022533"/>
    </source>
</evidence>
<accession>A0ABX2AHL2</accession>
<keyword evidence="7 11" id="KW-0547">Nucleotide-binding</keyword>
<evidence type="ECO:0000256" key="6">
    <source>
        <dbReference type="ARBA" id="ARBA00022679"/>
    </source>
</evidence>
<evidence type="ECO:0000256" key="9">
    <source>
        <dbReference type="ARBA" id="ARBA00023134"/>
    </source>
</evidence>
<feature type="domain" description="Phosphoribosyltransferase" evidence="12">
    <location>
        <begin position="16"/>
        <end position="218"/>
    </location>
</feature>
<evidence type="ECO:0000313" key="13">
    <source>
        <dbReference type="EMBL" id="NPC67217.1"/>
    </source>
</evidence>
<dbReference type="PANTHER" id="PTHR32315">
    <property type="entry name" value="ADENINE PHOSPHORIBOSYLTRANSFERASE"/>
    <property type="match status" value="1"/>
</dbReference>
<comment type="similarity">
    <text evidence="2 11">Belongs to the UPRTase family.</text>
</comment>
<dbReference type="EMBL" id="JABJWC010000034">
    <property type="protein sequence ID" value="NPC67217.1"/>
    <property type="molecule type" value="Genomic_DNA"/>
</dbReference>
<dbReference type="NCBIfam" id="NF001097">
    <property type="entry name" value="PRK00129.1"/>
    <property type="match status" value="1"/>
</dbReference>
<evidence type="ECO:0000256" key="1">
    <source>
        <dbReference type="ARBA" id="ARBA00005180"/>
    </source>
</evidence>
<name>A0ABX2AHL2_9PROT</name>
<dbReference type="GO" id="GO:0004845">
    <property type="term" value="F:uracil phosphoribosyltransferase activity"/>
    <property type="evidence" value="ECO:0007669"/>
    <property type="project" value="UniProtKB-EC"/>
</dbReference>
<comment type="pathway">
    <text evidence="1 11">Pyrimidine metabolism; UMP biosynthesis via salvage pathway; UMP from uracil: step 1/1.</text>
</comment>
<dbReference type="Pfam" id="PF14681">
    <property type="entry name" value="UPRTase"/>
    <property type="match status" value="1"/>
</dbReference>
<comment type="cofactor">
    <cofactor evidence="11">
        <name>Mg(2+)</name>
        <dbReference type="ChEBI" id="CHEBI:18420"/>
    </cofactor>
    <text evidence="11">Binds 1 Mg(2+) ion per subunit. The magnesium is bound as Mg-PRPP.</text>
</comment>
<comment type="activity regulation">
    <text evidence="11">Allosterically activated by GTP.</text>
</comment>
<evidence type="ECO:0000256" key="7">
    <source>
        <dbReference type="ARBA" id="ARBA00022741"/>
    </source>
</evidence>
<evidence type="ECO:0000259" key="12">
    <source>
        <dbReference type="Pfam" id="PF14681"/>
    </source>
</evidence>
<feature type="binding site" evidence="11">
    <location>
        <position position="89"/>
    </location>
    <ligand>
        <name>5-phospho-alpha-D-ribose 1-diphosphate</name>
        <dbReference type="ChEBI" id="CHEBI:58017"/>
    </ligand>
</feature>
<keyword evidence="4 11" id="KW-0021">Allosteric enzyme</keyword>
<dbReference type="Proteomes" id="UP000623090">
    <property type="component" value="Unassembled WGS sequence"/>
</dbReference>
<dbReference type="PANTHER" id="PTHR32315:SF4">
    <property type="entry name" value="URACIL PHOSPHORIBOSYLTRANSFERASE, CHLOROPLASTIC"/>
    <property type="match status" value="1"/>
</dbReference>
<keyword evidence="9 11" id="KW-0342">GTP-binding</keyword>
<dbReference type="InterPro" id="IPR000836">
    <property type="entry name" value="PRTase_dom"/>
</dbReference>
<evidence type="ECO:0000256" key="8">
    <source>
        <dbReference type="ARBA" id="ARBA00022842"/>
    </source>
</evidence>
<organism evidence="13 14">
    <name type="scientific">Komagataeibacter melomenusus</name>
    <dbReference type="NCBI Taxonomy" id="2766578"/>
    <lineage>
        <taxon>Bacteria</taxon>
        <taxon>Pseudomonadati</taxon>
        <taxon>Pseudomonadota</taxon>
        <taxon>Alphaproteobacteria</taxon>
        <taxon>Acetobacterales</taxon>
        <taxon>Acetobacteraceae</taxon>
        <taxon>Komagataeibacter</taxon>
    </lineage>
</organism>
<evidence type="ECO:0000256" key="10">
    <source>
        <dbReference type="ARBA" id="ARBA00031082"/>
    </source>
</evidence>
<dbReference type="Gene3D" id="3.40.50.2020">
    <property type="match status" value="1"/>
</dbReference>
<feature type="binding site" evidence="11">
    <location>
        <position position="210"/>
    </location>
    <ligand>
        <name>5-phospho-alpha-D-ribose 1-diphosphate</name>
        <dbReference type="ChEBI" id="CHEBI:58017"/>
    </ligand>
</feature>
<evidence type="ECO:0000256" key="3">
    <source>
        <dbReference type="ARBA" id="ARBA00011894"/>
    </source>
</evidence>
<comment type="caution">
    <text evidence="13">The sequence shown here is derived from an EMBL/GenBank/DDBJ whole genome shotgun (WGS) entry which is preliminary data.</text>
</comment>
<dbReference type="RefSeq" id="WP_172158056.1">
    <property type="nucleotide sequence ID" value="NZ_JABJWC010000034.1"/>
</dbReference>
<comment type="catalytic activity">
    <reaction evidence="11">
        <text>UMP + diphosphate = 5-phospho-alpha-D-ribose 1-diphosphate + uracil</text>
        <dbReference type="Rhea" id="RHEA:13017"/>
        <dbReference type="ChEBI" id="CHEBI:17568"/>
        <dbReference type="ChEBI" id="CHEBI:33019"/>
        <dbReference type="ChEBI" id="CHEBI:57865"/>
        <dbReference type="ChEBI" id="CHEBI:58017"/>
        <dbReference type="EC" id="2.4.2.9"/>
    </reaction>
</comment>
<dbReference type="InterPro" id="IPR029057">
    <property type="entry name" value="PRTase-like"/>
</dbReference>
<feature type="binding site" evidence="11">
    <location>
        <position position="114"/>
    </location>
    <ligand>
        <name>5-phospho-alpha-D-ribose 1-diphosphate</name>
        <dbReference type="ChEBI" id="CHEBI:58017"/>
    </ligand>
</feature>
<dbReference type="NCBIfam" id="TIGR01091">
    <property type="entry name" value="upp"/>
    <property type="match status" value="1"/>
</dbReference>
<keyword evidence="14" id="KW-1185">Reference proteome</keyword>
<evidence type="ECO:0000256" key="5">
    <source>
        <dbReference type="ARBA" id="ARBA00022676"/>
    </source>
</evidence>
<dbReference type="CDD" id="cd06223">
    <property type="entry name" value="PRTases_typeI"/>
    <property type="match status" value="1"/>
</dbReference>
<dbReference type="SUPFAM" id="SSF53271">
    <property type="entry name" value="PRTase-like"/>
    <property type="match status" value="1"/>
</dbReference>
<gene>
    <name evidence="11 13" type="primary">upp</name>
    <name evidence="13" type="ORF">HNW77_12625</name>
</gene>
<dbReference type="EC" id="2.4.2.9" evidence="3 11"/>
<evidence type="ECO:0000313" key="14">
    <source>
        <dbReference type="Proteomes" id="UP000623090"/>
    </source>
</evidence>
<proteinExistence type="inferred from homology"/>
<dbReference type="InterPro" id="IPR034332">
    <property type="entry name" value="Upp_B"/>
</dbReference>
<sequence length="219" mass="24117">MKMTEPAPPHDAGVVVVDHPLVQHKLTLMRERQTSTGEFRRLARELSLLLGYEAMRDLPVEPVEIDTPLERMEAWRLAGKKLCLVSILRAGNGILDGLLDLVPSARIGHVGLYRDPETLEPVEYYLKLPDDVGNRICLVVDPMLATGHSAVAAIDRLKQAGCNRMVFVCLLASPEGVACLRRAHPDVRIVTCAIDRGLDEHGYIRPGLGDAGDRLFGTK</sequence>
<dbReference type="InterPro" id="IPR050054">
    <property type="entry name" value="UPRTase/APRTase"/>
</dbReference>
<keyword evidence="5 11" id="KW-0328">Glycosyltransferase</keyword>